<gene>
    <name evidence="2" type="ORF">PFCIRM138_07680</name>
</gene>
<feature type="transmembrane region" description="Helical" evidence="1">
    <location>
        <begin position="246"/>
        <end position="268"/>
    </location>
</feature>
<protein>
    <submittedName>
        <fullName evidence="2">Hypothetical membrane protein</fullName>
    </submittedName>
</protein>
<dbReference type="PATRIC" id="fig|66712.6.peg.1664"/>
<name>A0A068VVH5_PROFF</name>
<organism evidence="2">
    <name type="scientific">Propionibacterium freudenreichii subsp. freudenreichii</name>
    <dbReference type="NCBI Taxonomy" id="66712"/>
    <lineage>
        <taxon>Bacteria</taxon>
        <taxon>Bacillati</taxon>
        <taxon>Actinomycetota</taxon>
        <taxon>Actinomycetes</taxon>
        <taxon>Propionibacteriales</taxon>
        <taxon>Propionibacteriaceae</taxon>
        <taxon>Propionibacterium</taxon>
    </lineage>
</organism>
<keyword evidence="1" id="KW-0812">Transmembrane</keyword>
<dbReference type="AlphaFoldDB" id="A0A068VVH5"/>
<feature type="transmembrane region" description="Helical" evidence="1">
    <location>
        <begin position="108"/>
        <end position="127"/>
    </location>
</feature>
<feature type="transmembrane region" description="Helical" evidence="1">
    <location>
        <begin position="133"/>
        <end position="158"/>
    </location>
</feature>
<dbReference type="Pfam" id="PF12811">
    <property type="entry name" value="BaxI_1"/>
    <property type="match status" value="1"/>
</dbReference>
<proteinExistence type="predicted"/>
<dbReference type="GeneID" id="61221666"/>
<dbReference type="PANTHER" id="PTHR41282">
    <property type="entry name" value="CONSERVED TRANSMEMBRANE PROTEIN-RELATED"/>
    <property type="match status" value="1"/>
</dbReference>
<dbReference type="EMBL" id="LM676412">
    <property type="protein sequence ID" value="CEP26463.1"/>
    <property type="molecule type" value="Genomic_DNA"/>
</dbReference>
<sequence>MRSSNPVLTRPDAFVPAGQAGQQYVDAAYQEASYPPGGYPGPSRPAARMTMNDVIAKTATLFVILVAVAAAAWMFTAVNPAMALPLALGSSVIALVAAILVTVRRSTSVPAIMAYTVFEGILIGAFSQVMESIYPGIVGQAVLGTFAAAAVTLFAYRTFGARISGRMQKIFIFSIIGYAVVAGINLIALLFGVNLGFFNIGAGAGALSWLFAAIGVVLAVASLLMDFEECERGVRMGAPAKESWRAGFGLMVTMVWLYTNLLRILSFFRN</sequence>
<evidence type="ECO:0000256" key="1">
    <source>
        <dbReference type="SAM" id="Phobius"/>
    </source>
</evidence>
<feature type="transmembrane region" description="Helical" evidence="1">
    <location>
        <begin position="170"/>
        <end position="191"/>
    </location>
</feature>
<accession>A0A068VVH5</accession>
<dbReference type="InterPro" id="IPR010539">
    <property type="entry name" value="BaxI_1-like"/>
</dbReference>
<feature type="transmembrane region" description="Helical" evidence="1">
    <location>
        <begin position="197"/>
        <end position="225"/>
    </location>
</feature>
<keyword evidence="1" id="KW-0472">Membrane</keyword>
<feature type="transmembrane region" description="Helical" evidence="1">
    <location>
        <begin position="81"/>
        <end position="101"/>
    </location>
</feature>
<dbReference type="PANTHER" id="PTHR41282:SF1">
    <property type="entry name" value="CONSERVED TRANSMEMBRANE PROTEIN-RELATED"/>
    <property type="match status" value="1"/>
</dbReference>
<feature type="transmembrane region" description="Helical" evidence="1">
    <location>
        <begin position="54"/>
        <end position="75"/>
    </location>
</feature>
<dbReference type="RefSeq" id="WP_013161589.1">
    <property type="nucleotide sequence ID" value="NZ_CP010341.1"/>
</dbReference>
<reference evidence="2" key="1">
    <citation type="submission" date="2014-08" db="EMBL/GenBank/DDBJ databases">
        <authorList>
            <person name="Falentin Helene"/>
        </authorList>
    </citation>
    <scope>NUCLEOTIDE SEQUENCE</scope>
</reference>
<keyword evidence="1" id="KW-1133">Transmembrane helix</keyword>
<evidence type="ECO:0000313" key="2">
    <source>
        <dbReference type="EMBL" id="CEP26463.1"/>
    </source>
</evidence>
<dbReference type="KEGG" id="pfre:RM25_1635"/>